<organism evidence="3 4">
    <name type="scientific">Halopenitus persicus</name>
    <dbReference type="NCBI Taxonomy" id="1048396"/>
    <lineage>
        <taxon>Archaea</taxon>
        <taxon>Methanobacteriati</taxon>
        <taxon>Methanobacteriota</taxon>
        <taxon>Stenosarchaea group</taxon>
        <taxon>Halobacteria</taxon>
        <taxon>Halobacteriales</taxon>
        <taxon>Haloferacaceae</taxon>
        <taxon>Halopenitus</taxon>
    </lineage>
</organism>
<evidence type="ECO:0000313" key="4">
    <source>
        <dbReference type="Proteomes" id="UP000199079"/>
    </source>
</evidence>
<dbReference type="GO" id="GO:0016887">
    <property type="term" value="F:ATP hydrolysis activity"/>
    <property type="evidence" value="ECO:0007669"/>
    <property type="project" value="TreeGrafter"/>
</dbReference>
<reference evidence="4" key="1">
    <citation type="submission" date="2016-10" db="EMBL/GenBank/DDBJ databases">
        <authorList>
            <person name="Varghese N."/>
            <person name="Submissions S."/>
        </authorList>
    </citation>
    <scope>NUCLEOTIDE SEQUENCE [LARGE SCALE GENOMIC DNA]</scope>
    <source>
        <strain evidence="4">DC30,IBRC 10041,KCTC 4046</strain>
    </source>
</reference>
<name>A0A1H3FTR5_9EURY</name>
<dbReference type="Gene3D" id="3.40.50.300">
    <property type="entry name" value="P-loop containing nucleotide triphosphate hydrolases"/>
    <property type="match status" value="1"/>
</dbReference>
<dbReference type="InterPro" id="IPR002586">
    <property type="entry name" value="CobQ/CobB/MinD/ParA_Nub-bd_dom"/>
</dbReference>
<evidence type="ECO:0000313" key="3">
    <source>
        <dbReference type="EMBL" id="SDX93564.1"/>
    </source>
</evidence>
<proteinExistence type="predicted"/>
<dbReference type="Proteomes" id="UP000199079">
    <property type="component" value="Unassembled WGS sequence"/>
</dbReference>
<feature type="domain" description="CobQ/CobB/MinD/ParA nucleotide binding" evidence="2">
    <location>
        <begin position="3"/>
        <end position="198"/>
    </location>
</feature>
<dbReference type="PANTHER" id="PTHR43384:SF10">
    <property type="entry name" value="ATPASE INVOLVED IN CHROMOSOME PARTITIONING, PARA_MIND FAMILY"/>
    <property type="match status" value="1"/>
</dbReference>
<feature type="region of interest" description="Disordered" evidence="1">
    <location>
        <begin position="219"/>
        <end position="244"/>
    </location>
</feature>
<keyword evidence="4" id="KW-1185">Reference proteome</keyword>
<dbReference type="AlphaFoldDB" id="A0A1H3FTR5"/>
<dbReference type="GO" id="GO:0009898">
    <property type="term" value="C:cytoplasmic side of plasma membrane"/>
    <property type="evidence" value="ECO:0007669"/>
    <property type="project" value="TreeGrafter"/>
</dbReference>
<dbReference type="InterPro" id="IPR027417">
    <property type="entry name" value="P-loop_NTPase"/>
</dbReference>
<dbReference type="GO" id="GO:0051782">
    <property type="term" value="P:negative regulation of cell division"/>
    <property type="evidence" value="ECO:0007669"/>
    <property type="project" value="TreeGrafter"/>
</dbReference>
<dbReference type="Pfam" id="PF01656">
    <property type="entry name" value="CbiA"/>
    <property type="match status" value="1"/>
</dbReference>
<dbReference type="EMBL" id="FNPC01000002">
    <property type="protein sequence ID" value="SDX93564.1"/>
    <property type="molecule type" value="Genomic_DNA"/>
</dbReference>
<dbReference type="RefSeq" id="WP_081758032.1">
    <property type="nucleotide sequence ID" value="NZ_FNPC01000002.1"/>
</dbReference>
<dbReference type="PANTHER" id="PTHR43384">
    <property type="entry name" value="SEPTUM SITE-DETERMINING PROTEIN MIND HOMOLOG, CHLOROPLASTIC-RELATED"/>
    <property type="match status" value="1"/>
</dbReference>
<accession>A0A1H3FTR5</accession>
<gene>
    <name evidence="3" type="ORF">SAMN05216564_102180</name>
</gene>
<evidence type="ECO:0000256" key="1">
    <source>
        <dbReference type="SAM" id="MobiDB-lite"/>
    </source>
</evidence>
<dbReference type="GO" id="GO:0005829">
    <property type="term" value="C:cytosol"/>
    <property type="evidence" value="ECO:0007669"/>
    <property type="project" value="TreeGrafter"/>
</dbReference>
<protein>
    <submittedName>
        <fullName evidence="3">Septum site-determining protein MinD</fullName>
    </submittedName>
</protein>
<dbReference type="InterPro" id="IPR050625">
    <property type="entry name" value="ParA/MinD_ATPase"/>
</dbReference>
<dbReference type="GO" id="GO:0005524">
    <property type="term" value="F:ATP binding"/>
    <property type="evidence" value="ECO:0007669"/>
    <property type="project" value="TreeGrafter"/>
</dbReference>
<sequence length="244" mass="24850">MIVAVVGGKGGVGKTTVAYNLAAACDGVVVDADLGMADLPNGDGADLHDVLAGDADPRACLRSGPVTVLPCGRTLAGSRASDLTRLAAALRAVERDHGVVVVDCPAGRRADVGVPLAAADRCLLVASPRSFAIPDAIRTRELARELRTGLAAIALNRTTGSPTGSLRTDRVADVLGAPADPIPETPAMSRSVIEERPVTTGRPDGEAARAMTSIAKRVTAGPTTSFRRLKLGATNTPHGGARSP</sequence>
<evidence type="ECO:0000259" key="2">
    <source>
        <dbReference type="Pfam" id="PF01656"/>
    </source>
</evidence>
<dbReference type="GeneID" id="43838734"/>
<dbReference type="OrthoDB" id="204933at2157"/>
<dbReference type="SUPFAM" id="SSF52540">
    <property type="entry name" value="P-loop containing nucleoside triphosphate hydrolases"/>
    <property type="match status" value="1"/>
</dbReference>